<evidence type="ECO:0000313" key="4">
    <source>
        <dbReference type="Proteomes" id="UP000041595"/>
    </source>
</evidence>
<feature type="domain" description="HTH luxR-type" evidence="2">
    <location>
        <begin position="145"/>
        <end position="208"/>
    </location>
</feature>
<dbReference type="PROSITE" id="PS50043">
    <property type="entry name" value="HTH_LUXR_2"/>
    <property type="match status" value="1"/>
</dbReference>
<dbReference type="InterPro" id="IPR016032">
    <property type="entry name" value="Sig_transdc_resp-reg_C-effctor"/>
</dbReference>
<dbReference type="InterPro" id="IPR000792">
    <property type="entry name" value="Tscrpt_reg_LuxR_C"/>
</dbReference>
<evidence type="ECO:0000256" key="1">
    <source>
        <dbReference type="ARBA" id="ARBA00023125"/>
    </source>
</evidence>
<dbReference type="CDD" id="cd06170">
    <property type="entry name" value="LuxR_C_like"/>
    <property type="match status" value="1"/>
</dbReference>
<evidence type="ECO:0000259" key="2">
    <source>
        <dbReference type="PROSITE" id="PS50043"/>
    </source>
</evidence>
<dbReference type="SMART" id="SM00421">
    <property type="entry name" value="HTH_LUXR"/>
    <property type="match status" value="1"/>
</dbReference>
<dbReference type="GO" id="GO:0003677">
    <property type="term" value="F:DNA binding"/>
    <property type="evidence" value="ECO:0007669"/>
    <property type="project" value="UniProtKB-KW"/>
</dbReference>
<dbReference type="eggNOG" id="COG4566">
    <property type="taxonomic scope" value="Bacteria"/>
</dbReference>
<dbReference type="PROSITE" id="PS00622">
    <property type="entry name" value="HTH_LUXR_1"/>
    <property type="match status" value="1"/>
</dbReference>
<dbReference type="Pfam" id="PF00196">
    <property type="entry name" value="GerE"/>
    <property type="match status" value="1"/>
</dbReference>
<dbReference type="Proteomes" id="UP000041595">
    <property type="component" value="Unassembled WGS sequence"/>
</dbReference>
<dbReference type="GO" id="GO:0006355">
    <property type="term" value="P:regulation of DNA-templated transcription"/>
    <property type="evidence" value="ECO:0007669"/>
    <property type="project" value="InterPro"/>
</dbReference>
<keyword evidence="1" id="KW-0238">DNA-binding</keyword>
<name>A0A0T9UWC0_YERAL</name>
<dbReference type="Gene3D" id="1.10.10.10">
    <property type="entry name" value="Winged helix-like DNA-binding domain superfamily/Winged helix DNA-binding domain"/>
    <property type="match status" value="1"/>
</dbReference>
<reference evidence="3 4" key="1">
    <citation type="submission" date="2015-03" db="EMBL/GenBank/DDBJ databases">
        <authorList>
            <person name="Murphy D."/>
        </authorList>
    </citation>
    <scope>NUCLEOTIDE SEQUENCE [LARGE SCALE GENOMIC DNA]</scope>
    <source>
        <strain evidence="3 4">IP06005</strain>
    </source>
</reference>
<sequence length="208" mass="23706">MHDVIIFSNCNLIRFSLEKIVDNVLAGKSDRTDFSIKVCCSLAEFECAILSSINPIVFFDIDNVSISEKYQVCKFIGRKVKKGSVVFFSKENEFPVIGVFSKKINLIFVCKTESIVKIELVTHYCLFSTDVFLDMTFPTNTNIKTKSHFLKLTRREEEVLPYLLSGMPSKRIAMELGVSVKTLSAHRINIFKKYNATSLVNLCYKLTN</sequence>
<dbReference type="InterPro" id="IPR036388">
    <property type="entry name" value="WH-like_DNA-bd_sf"/>
</dbReference>
<proteinExistence type="predicted"/>
<dbReference type="EMBL" id="CQEJ01000035">
    <property type="protein sequence ID" value="CNL77837.1"/>
    <property type="molecule type" value="Genomic_DNA"/>
</dbReference>
<dbReference type="SUPFAM" id="SSF46894">
    <property type="entry name" value="C-terminal effector domain of the bipartite response regulators"/>
    <property type="match status" value="1"/>
</dbReference>
<evidence type="ECO:0000313" key="3">
    <source>
        <dbReference type="EMBL" id="CNL77837.1"/>
    </source>
</evidence>
<protein>
    <submittedName>
        <fullName evidence="3">LuxR family transcriptional regulatory protein</fullName>
    </submittedName>
</protein>
<accession>A0A0T9UWC0</accession>
<dbReference type="STRING" id="1453495.AT01_1278"/>
<organism evidence="3 4">
    <name type="scientific">Yersinia aldovae</name>
    <dbReference type="NCBI Taxonomy" id="29483"/>
    <lineage>
        <taxon>Bacteria</taxon>
        <taxon>Pseudomonadati</taxon>
        <taxon>Pseudomonadota</taxon>
        <taxon>Gammaproteobacteria</taxon>
        <taxon>Enterobacterales</taxon>
        <taxon>Yersiniaceae</taxon>
        <taxon>Yersinia</taxon>
    </lineage>
</organism>
<gene>
    <name evidence="3" type="primary">bvgA_3</name>
    <name evidence="3" type="ORF">ERS137965_03917</name>
</gene>
<dbReference type="RefSeq" id="WP_004705391.1">
    <property type="nucleotide sequence ID" value="NZ_CQEJ01000035.1"/>
</dbReference>
<dbReference type="PRINTS" id="PR00038">
    <property type="entry name" value="HTHLUXR"/>
</dbReference>
<dbReference type="AlphaFoldDB" id="A0A0T9UWC0"/>